<dbReference type="Proteomes" id="UP000054893">
    <property type="component" value="Unassembled WGS sequence"/>
</dbReference>
<feature type="region of interest" description="Disordered" evidence="1">
    <location>
        <begin position="22"/>
        <end position="94"/>
    </location>
</feature>
<sequence length="94" mass="8797">MKDGKRILMAGLFAALSTAALAQSGGGAGGGNGNGGSGGGNAHSAATAGVTSGGDPASGTMAKSGKTHKKMTRKSATDTTNMPGANASSDTKGQ</sequence>
<dbReference type="AlphaFoldDB" id="A0A158GTH7"/>
<gene>
    <name evidence="3" type="ORF">AWB64_03506</name>
</gene>
<evidence type="ECO:0000313" key="3">
    <source>
        <dbReference type="EMBL" id="SAL35385.1"/>
    </source>
</evidence>
<evidence type="ECO:0000313" key="4">
    <source>
        <dbReference type="Proteomes" id="UP000054893"/>
    </source>
</evidence>
<feature type="signal peptide" evidence="2">
    <location>
        <begin position="1"/>
        <end position="22"/>
    </location>
</feature>
<feature type="compositionally biased region" description="Gly residues" evidence="1">
    <location>
        <begin position="24"/>
        <end position="41"/>
    </location>
</feature>
<organism evidence="3 4">
    <name type="scientific">Caballeronia sordidicola</name>
    <name type="common">Burkholderia sordidicola</name>
    <dbReference type="NCBI Taxonomy" id="196367"/>
    <lineage>
        <taxon>Bacteria</taxon>
        <taxon>Pseudomonadati</taxon>
        <taxon>Pseudomonadota</taxon>
        <taxon>Betaproteobacteria</taxon>
        <taxon>Burkholderiales</taxon>
        <taxon>Burkholderiaceae</taxon>
        <taxon>Caballeronia</taxon>
    </lineage>
</organism>
<reference evidence="3 4" key="1">
    <citation type="submission" date="2016-01" db="EMBL/GenBank/DDBJ databases">
        <authorList>
            <person name="Oliw E.H."/>
        </authorList>
    </citation>
    <scope>NUCLEOTIDE SEQUENCE [LARGE SCALE GENOMIC DNA]</scope>
    <source>
        <strain evidence="3">LMG 22029</strain>
    </source>
</reference>
<evidence type="ECO:0000256" key="1">
    <source>
        <dbReference type="SAM" id="MobiDB-lite"/>
    </source>
</evidence>
<evidence type="ECO:0000256" key="2">
    <source>
        <dbReference type="SAM" id="SignalP"/>
    </source>
</evidence>
<proteinExistence type="predicted"/>
<dbReference type="RefSeq" id="WP_060856646.1">
    <property type="nucleotide sequence ID" value="NZ_FCOC02000010.1"/>
</dbReference>
<name>A0A158GTH7_CABSO</name>
<dbReference type="EMBL" id="FCOC02000010">
    <property type="protein sequence ID" value="SAL35385.1"/>
    <property type="molecule type" value="Genomic_DNA"/>
</dbReference>
<accession>A0A158GTH7</accession>
<protein>
    <submittedName>
        <fullName evidence="3">Uncharacterized protein</fullName>
    </submittedName>
</protein>
<feature type="compositionally biased region" description="Polar residues" evidence="1">
    <location>
        <begin position="77"/>
        <end position="94"/>
    </location>
</feature>
<dbReference type="OrthoDB" id="9115219at2"/>
<feature type="chain" id="PRO_5007810550" evidence="2">
    <location>
        <begin position="23"/>
        <end position="94"/>
    </location>
</feature>
<keyword evidence="2" id="KW-0732">Signal</keyword>